<reference evidence="1 2" key="1">
    <citation type="journal article" date="2010" name="Int. J. Syst. Evol. Microbiol.">
        <title>Bacillus horneckiae sp. nov., isolated from a spacecraft-assembly clean room.</title>
        <authorList>
            <person name="Vaishampayan P."/>
            <person name="Probst A."/>
            <person name="Krishnamurthi S."/>
            <person name="Ghosh S."/>
            <person name="Osman S."/>
            <person name="McDowall A."/>
            <person name="Ruckmani A."/>
            <person name="Mayilraj S."/>
            <person name="Venkateswaran K."/>
        </authorList>
    </citation>
    <scope>NUCLEOTIDE SEQUENCE [LARGE SCALE GENOMIC DNA]</scope>
    <source>
        <strain evidence="2">1PO1SC</strain>
    </source>
</reference>
<dbReference type="GO" id="GO:0015774">
    <property type="term" value="P:polysaccharide transport"/>
    <property type="evidence" value="ECO:0007669"/>
    <property type="project" value="InterPro"/>
</dbReference>
<dbReference type="CDD" id="cd16439">
    <property type="entry name" value="beta_Kdo_transferase_KpsC_2"/>
    <property type="match status" value="1"/>
</dbReference>
<proteinExistence type="predicted"/>
<sequence length="310" mass="35756">MIFVPNQYSLKRLNRLLRNQSNYIFLVWGCSEEMAIGEYAAQYKVPLHRVEDGFLRSVGLGAMHTPPYSLCLDKTGIYFDSTRPSDLENLLNHYDFQNNQELLIRAGKIMRKIIDTGLSKYNHLPNKAASHIYGEKNQKRILVIGQVENDASIKRGSNQQWTNNDLVRLARKENRDAQIIYKPHPDVLTGRRPKQSNPKEVAHLAEIIEQPLSLHDALQTIDHVYTITSLSGFEALIRSIPVTTVGAPFYSNWGLTDDRQKITRRKRKLTIEALFAAAYILYPRYMDPETYEKLTVEEAMERIESHLIKK</sequence>
<dbReference type="Proteomes" id="UP000233343">
    <property type="component" value="Unassembled WGS sequence"/>
</dbReference>
<evidence type="ECO:0000313" key="2">
    <source>
        <dbReference type="Proteomes" id="UP000233343"/>
    </source>
</evidence>
<comment type="caution">
    <text evidence="1">The sequence shown here is derived from an EMBL/GenBank/DDBJ whole genome shotgun (WGS) entry which is preliminary data.</text>
</comment>
<name>A0A2N0ZG39_9BACI</name>
<dbReference type="InterPro" id="IPR007833">
    <property type="entry name" value="Capsule_polysaccharide_synth"/>
</dbReference>
<protein>
    <submittedName>
        <fullName evidence="1">Beta-3-deoxy-D-manno-oct-2-ulosonic acid transferase</fullName>
    </submittedName>
</protein>
<evidence type="ECO:0000313" key="1">
    <source>
        <dbReference type="EMBL" id="PKG28468.1"/>
    </source>
</evidence>
<keyword evidence="1" id="KW-0808">Transferase</keyword>
<dbReference type="GO" id="GO:0016740">
    <property type="term" value="F:transferase activity"/>
    <property type="evidence" value="ECO:0007669"/>
    <property type="project" value="UniProtKB-KW"/>
</dbReference>
<dbReference type="GO" id="GO:0000271">
    <property type="term" value="P:polysaccharide biosynthetic process"/>
    <property type="evidence" value="ECO:0007669"/>
    <property type="project" value="InterPro"/>
</dbReference>
<gene>
    <name evidence="1" type="ORF">CWS20_13490</name>
</gene>
<accession>A0A2N0ZG39</accession>
<dbReference type="EMBL" id="PISD01000030">
    <property type="protein sequence ID" value="PKG28468.1"/>
    <property type="molecule type" value="Genomic_DNA"/>
</dbReference>
<organism evidence="1 2">
    <name type="scientific">Cytobacillus horneckiae</name>
    <dbReference type="NCBI Taxonomy" id="549687"/>
    <lineage>
        <taxon>Bacteria</taxon>
        <taxon>Bacillati</taxon>
        <taxon>Bacillota</taxon>
        <taxon>Bacilli</taxon>
        <taxon>Bacillales</taxon>
        <taxon>Bacillaceae</taxon>
        <taxon>Cytobacillus</taxon>
    </lineage>
</organism>
<dbReference type="Pfam" id="PF05159">
    <property type="entry name" value="Capsule_synth"/>
    <property type="match status" value="1"/>
</dbReference>
<keyword evidence="2" id="KW-1185">Reference proteome</keyword>
<dbReference type="AlphaFoldDB" id="A0A2N0ZG39"/>